<name>A0ABU6K5V0_9RHOO</name>
<accession>A0ABU6K5V0</accession>
<dbReference type="PANTHER" id="PTHR38013">
    <property type="entry name" value="GLYCOPROTEIN/POLYSACCHARIDE METABOLISM"/>
    <property type="match status" value="1"/>
</dbReference>
<dbReference type="InterPro" id="IPR038670">
    <property type="entry name" value="HslJ-like_sf"/>
</dbReference>
<dbReference type="PANTHER" id="PTHR38013:SF1">
    <property type="entry name" value="GLYCOPROTEIN_POLYSACCHARIDE METABOLISM"/>
    <property type="match status" value="1"/>
</dbReference>
<sequence length="269" mass="28660">MHSLLSSRPLRTCGLYIACALSGLFLIAACASTVAPASSISGTASYRERIALPPDAVFEASIEDVSRADARAELVGSVRQESPGQPPFRFTISYDPARIVAGHRYVVRARISQGGKLLFTSDTAYPVLVPGQADNPQLLLRPVGGAPVAAAVTASFENTYWKLTRLGSTSVEVATSQPEAHLIFQGPQKRVIGATGCNRLSGSYTLDGSRLALGETASTRMACLQGMALESSFLQALSRVASWRVTGEQMELLDASGVSLARFESRYMQ</sequence>
<dbReference type="RefSeq" id="WP_327599814.1">
    <property type="nucleotide sequence ID" value="NZ_JAYXHS010000002.1"/>
</dbReference>
<dbReference type="Pfam" id="PF03724">
    <property type="entry name" value="META"/>
    <property type="match status" value="1"/>
</dbReference>
<gene>
    <name evidence="3" type="ORF">VVD49_14075</name>
</gene>
<comment type="caution">
    <text evidence="3">The sequence shown here is derived from an EMBL/GenBank/DDBJ whole genome shotgun (WGS) entry which is preliminary data.</text>
</comment>
<feature type="chain" id="PRO_5045490727" evidence="1">
    <location>
        <begin position="32"/>
        <end position="269"/>
    </location>
</feature>
<proteinExistence type="predicted"/>
<evidence type="ECO:0000259" key="2">
    <source>
        <dbReference type="Pfam" id="PF03724"/>
    </source>
</evidence>
<evidence type="ECO:0000256" key="1">
    <source>
        <dbReference type="SAM" id="SignalP"/>
    </source>
</evidence>
<feature type="domain" description="DUF306" evidence="2">
    <location>
        <begin position="154"/>
        <end position="264"/>
    </location>
</feature>
<keyword evidence="1" id="KW-0732">Signal</keyword>
<evidence type="ECO:0000313" key="3">
    <source>
        <dbReference type="EMBL" id="MEC5386857.1"/>
    </source>
</evidence>
<keyword evidence="3" id="KW-0449">Lipoprotein</keyword>
<reference evidence="3 4" key="1">
    <citation type="submission" date="2024-01" db="EMBL/GenBank/DDBJ databases">
        <title>Uliginosibacterium soil sp. nov.</title>
        <authorList>
            <person name="Lv Y."/>
        </authorList>
    </citation>
    <scope>NUCLEOTIDE SEQUENCE [LARGE SCALE GENOMIC DNA]</scope>
    <source>
        <strain evidence="3 4">H3</strain>
    </source>
</reference>
<dbReference type="Gene3D" id="2.40.128.270">
    <property type="match status" value="1"/>
</dbReference>
<organism evidence="3 4">
    <name type="scientific">Uliginosibacterium silvisoli</name>
    <dbReference type="NCBI Taxonomy" id="3114758"/>
    <lineage>
        <taxon>Bacteria</taxon>
        <taxon>Pseudomonadati</taxon>
        <taxon>Pseudomonadota</taxon>
        <taxon>Betaproteobacteria</taxon>
        <taxon>Rhodocyclales</taxon>
        <taxon>Zoogloeaceae</taxon>
        <taxon>Uliginosibacterium</taxon>
    </lineage>
</organism>
<keyword evidence="4" id="KW-1185">Reference proteome</keyword>
<dbReference type="InterPro" id="IPR039366">
    <property type="entry name" value="Pilotin"/>
</dbReference>
<dbReference type="Proteomes" id="UP001331561">
    <property type="component" value="Unassembled WGS sequence"/>
</dbReference>
<protein>
    <submittedName>
        <fullName evidence="3">YbaY family lipoprotein</fullName>
    </submittedName>
</protein>
<feature type="signal peptide" evidence="1">
    <location>
        <begin position="1"/>
        <end position="31"/>
    </location>
</feature>
<dbReference type="Pfam" id="PF09619">
    <property type="entry name" value="YscW"/>
    <property type="match status" value="1"/>
</dbReference>
<dbReference type="InterPro" id="IPR005184">
    <property type="entry name" value="DUF306_Meta_HslJ"/>
</dbReference>
<evidence type="ECO:0000313" key="4">
    <source>
        <dbReference type="Proteomes" id="UP001331561"/>
    </source>
</evidence>
<dbReference type="InterPro" id="IPR053196">
    <property type="entry name" value="Lipoprotein_YbaY-like"/>
</dbReference>
<dbReference type="EMBL" id="JAYXHS010000002">
    <property type="protein sequence ID" value="MEC5386857.1"/>
    <property type="molecule type" value="Genomic_DNA"/>
</dbReference>